<comment type="cofactor">
    <cofactor evidence="1">
        <name>pyridoxal 5'-phosphate</name>
        <dbReference type="ChEBI" id="CHEBI:597326"/>
    </cofactor>
</comment>
<dbReference type="Proteomes" id="UP000184139">
    <property type="component" value="Unassembled WGS sequence"/>
</dbReference>
<evidence type="ECO:0000256" key="2">
    <source>
        <dbReference type="ARBA" id="ARBA00008954"/>
    </source>
</evidence>
<evidence type="ECO:0000256" key="7">
    <source>
        <dbReference type="ARBA" id="ARBA00067057"/>
    </source>
</evidence>
<gene>
    <name evidence="11" type="ORF">SAMN02745124_00241</name>
</gene>
<dbReference type="PIRSF" id="PIRSF000521">
    <property type="entry name" value="Transaminase_4ab_Lys_Orn"/>
    <property type="match status" value="1"/>
</dbReference>
<dbReference type="EMBL" id="FQXS01000001">
    <property type="protein sequence ID" value="SHH35409.1"/>
    <property type="molecule type" value="Genomic_DNA"/>
</dbReference>
<dbReference type="OrthoDB" id="9801834at2"/>
<keyword evidence="5" id="KW-0670">Pyruvate</keyword>
<dbReference type="PANTHER" id="PTHR43094">
    <property type="entry name" value="AMINOTRANSFERASE"/>
    <property type="match status" value="1"/>
</dbReference>
<evidence type="ECO:0000256" key="9">
    <source>
        <dbReference type="ARBA" id="ARBA00078212"/>
    </source>
</evidence>
<dbReference type="Gene3D" id="3.90.1150.10">
    <property type="entry name" value="Aspartate Aminotransferase, domain 1"/>
    <property type="match status" value="1"/>
</dbReference>
<comment type="catalytic activity">
    <reaction evidence="6">
        <text>taurine + pyruvate = sulfoacetaldehyde + L-alanine</text>
        <dbReference type="Rhea" id="RHEA:10420"/>
        <dbReference type="ChEBI" id="CHEBI:15361"/>
        <dbReference type="ChEBI" id="CHEBI:57972"/>
        <dbReference type="ChEBI" id="CHEBI:58246"/>
        <dbReference type="ChEBI" id="CHEBI:507393"/>
        <dbReference type="EC" id="2.6.1.77"/>
    </reaction>
    <physiologicalReaction direction="left-to-right" evidence="6">
        <dbReference type="Rhea" id="RHEA:10421"/>
    </physiologicalReaction>
</comment>
<dbReference type="Gene3D" id="3.40.640.10">
    <property type="entry name" value="Type I PLP-dependent aspartate aminotransferase-like (Major domain)"/>
    <property type="match status" value="1"/>
</dbReference>
<sequence>MNASTTQNPLFYQTSSHIPLVSRAEGIYIWDEDGKRYMDGSSGAIICNIGHGDPAVLDAITQQAQSTFFTYRTQFENGPAVELAQQLVHHAASSLSRVFYVSGGSEAVESAIKLCRTYHLSRGDGGRYLFISRFPSYHGSTLGALALTSYAPLEIHYRPMIKSAPKIPAPYCYRCHYGQSYPTCSLSCAHALETMIKQLGPENVAGFVAEPIGGASTGALPPPDDYFAVIRKICDKYSILLILDEVMTGFGRTGKLFAYQHWDLQADIVALSKGMASGYFPLGAVMCRGDIVDSVLATGGFPHGHTYAGNPMACAVGRAVLKRIVDDGLADRAAAMGERLLQGLRRLAVKYPIIGEVRGKGLLTALEFVSDRDTRTPFADHLQVGNLVTARAFANGLIVYPRRSINGLSGDHILVAPPLIIKETEVDELLDRLGRSLDEASTRLAGA</sequence>
<dbReference type="InterPro" id="IPR015424">
    <property type="entry name" value="PyrdxlP-dep_Trfase"/>
</dbReference>
<accession>A0A1M5SAA0</accession>
<dbReference type="PANTHER" id="PTHR43094:SF1">
    <property type="entry name" value="AMINOTRANSFERASE CLASS-III"/>
    <property type="match status" value="1"/>
</dbReference>
<dbReference type="AlphaFoldDB" id="A0A1M5SAA0"/>
<evidence type="ECO:0000256" key="5">
    <source>
        <dbReference type="ARBA" id="ARBA00023317"/>
    </source>
</evidence>
<keyword evidence="3 11" id="KW-0032">Aminotransferase</keyword>
<dbReference type="InterPro" id="IPR049704">
    <property type="entry name" value="Aminotrans_3_PPA_site"/>
</dbReference>
<dbReference type="GO" id="GO:0030170">
    <property type="term" value="F:pyridoxal phosphate binding"/>
    <property type="evidence" value="ECO:0007669"/>
    <property type="project" value="InterPro"/>
</dbReference>
<dbReference type="InterPro" id="IPR015421">
    <property type="entry name" value="PyrdxlP-dep_Trfase_major"/>
</dbReference>
<name>A0A1M5SAA0_9BACT</name>
<dbReference type="Pfam" id="PF00202">
    <property type="entry name" value="Aminotran_3"/>
    <property type="match status" value="1"/>
</dbReference>
<proteinExistence type="inferred from homology"/>
<dbReference type="SUPFAM" id="SSF53383">
    <property type="entry name" value="PLP-dependent transferases"/>
    <property type="match status" value="1"/>
</dbReference>
<keyword evidence="4 10" id="KW-0663">Pyridoxal phosphate</keyword>
<organism evidence="11 12">
    <name type="scientific">Desulfofustis glycolicus DSM 9705</name>
    <dbReference type="NCBI Taxonomy" id="1121409"/>
    <lineage>
        <taxon>Bacteria</taxon>
        <taxon>Pseudomonadati</taxon>
        <taxon>Thermodesulfobacteriota</taxon>
        <taxon>Desulfobulbia</taxon>
        <taxon>Desulfobulbales</taxon>
        <taxon>Desulfocapsaceae</taxon>
        <taxon>Desulfofustis</taxon>
    </lineage>
</organism>
<evidence type="ECO:0000256" key="6">
    <source>
        <dbReference type="ARBA" id="ARBA00052998"/>
    </source>
</evidence>
<dbReference type="GO" id="GO:0031299">
    <property type="term" value="F:taurine-pyruvate aminotransferase activity"/>
    <property type="evidence" value="ECO:0007669"/>
    <property type="project" value="UniProtKB-EC"/>
</dbReference>
<evidence type="ECO:0000256" key="8">
    <source>
        <dbReference type="ARBA" id="ARBA00074603"/>
    </source>
</evidence>
<evidence type="ECO:0000256" key="4">
    <source>
        <dbReference type="ARBA" id="ARBA00022898"/>
    </source>
</evidence>
<evidence type="ECO:0000256" key="1">
    <source>
        <dbReference type="ARBA" id="ARBA00001933"/>
    </source>
</evidence>
<dbReference type="InterPro" id="IPR005814">
    <property type="entry name" value="Aminotrans_3"/>
</dbReference>
<comment type="similarity">
    <text evidence="2 10">Belongs to the class-III pyridoxal-phosphate-dependent aminotransferase family.</text>
</comment>
<evidence type="ECO:0000256" key="10">
    <source>
        <dbReference type="RuleBase" id="RU003560"/>
    </source>
</evidence>
<dbReference type="STRING" id="1121409.SAMN02745124_00241"/>
<keyword evidence="12" id="KW-1185">Reference proteome</keyword>
<dbReference type="InterPro" id="IPR015422">
    <property type="entry name" value="PyrdxlP-dep_Trfase_small"/>
</dbReference>
<dbReference type="FunFam" id="3.40.640.10:FF:000004">
    <property type="entry name" value="Acetylornithine aminotransferase"/>
    <property type="match status" value="1"/>
</dbReference>
<dbReference type="RefSeq" id="WP_073373000.1">
    <property type="nucleotide sequence ID" value="NZ_FQXS01000001.1"/>
</dbReference>
<protein>
    <recommendedName>
        <fullName evidence="8">Taurine--pyruvate aminotransferase</fullName>
        <ecNumber evidence="7">2.6.1.77</ecNumber>
    </recommendedName>
    <alternativeName>
        <fullName evidence="9">Taurine:pyruvate aminotransferase</fullName>
    </alternativeName>
</protein>
<evidence type="ECO:0000313" key="12">
    <source>
        <dbReference type="Proteomes" id="UP000184139"/>
    </source>
</evidence>
<reference evidence="11 12" key="1">
    <citation type="submission" date="2016-11" db="EMBL/GenBank/DDBJ databases">
        <authorList>
            <person name="Jaros S."/>
            <person name="Januszkiewicz K."/>
            <person name="Wedrychowicz H."/>
        </authorList>
    </citation>
    <scope>NUCLEOTIDE SEQUENCE [LARGE SCALE GENOMIC DNA]</scope>
    <source>
        <strain evidence="11 12">DSM 9705</strain>
    </source>
</reference>
<evidence type="ECO:0000313" key="11">
    <source>
        <dbReference type="EMBL" id="SHH35409.1"/>
    </source>
</evidence>
<evidence type="ECO:0000256" key="3">
    <source>
        <dbReference type="ARBA" id="ARBA00022576"/>
    </source>
</evidence>
<dbReference type="PROSITE" id="PS00600">
    <property type="entry name" value="AA_TRANSFER_CLASS_3"/>
    <property type="match status" value="1"/>
</dbReference>
<dbReference type="EC" id="2.6.1.77" evidence="7"/>
<keyword evidence="11" id="KW-0808">Transferase</keyword>
<dbReference type="CDD" id="cd00610">
    <property type="entry name" value="OAT_like"/>
    <property type="match status" value="1"/>
</dbReference>